<protein>
    <recommendedName>
        <fullName evidence="1">Acid phosphatase</fullName>
        <ecNumber evidence="1">3.1.3.2</ecNumber>
    </recommendedName>
</protein>
<dbReference type="Proteomes" id="UP000288794">
    <property type="component" value="Unassembled WGS sequence"/>
</dbReference>
<organism evidence="4 5">
    <name type="scientific">[Pantoea] beijingensis</name>
    <dbReference type="NCBI Taxonomy" id="1324864"/>
    <lineage>
        <taxon>Bacteria</taxon>
        <taxon>Pseudomonadati</taxon>
        <taxon>Pseudomonadota</taxon>
        <taxon>Gammaproteobacteria</taxon>
        <taxon>Enterobacterales</taxon>
        <taxon>Erwiniaceae</taxon>
        <taxon>Erwinia</taxon>
    </lineage>
</organism>
<evidence type="ECO:0000256" key="2">
    <source>
        <dbReference type="SAM" id="SignalP"/>
    </source>
</evidence>
<dbReference type="GO" id="GO:0030288">
    <property type="term" value="C:outer membrane-bounded periplasmic space"/>
    <property type="evidence" value="ECO:0007669"/>
    <property type="project" value="InterPro"/>
</dbReference>
<reference evidence="4 5" key="1">
    <citation type="submission" date="2014-04" db="EMBL/GenBank/DDBJ databases">
        <title>Draft genome sequence of Pantoea beijingensis strain LMG 27579, an emerging pathogen to Pleurotus eryngii with potential industrial application.</title>
        <authorList>
            <person name="Xu F."/>
            <person name="Liu Y."/>
            <person name="Wang S."/>
            <person name="Yin Y."/>
            <person name="Ma Y."/>
            <person name="Zhao S."/>
            <person name="Rong C."/>
        </authorList>
    </citation>
    <scope>NUCLEOTIDE SEQUENCE [LARGE SCALE GENOMIC DNA]</scope>
    <source>
        <strain evidence="4 5">LMG 27579</strain>
    </source>
</reference>
<keyword evidence="5" id="KW-1185">Reference proteome</keyword>
<evidence type="ECO:0000256" key="1">
    <source>
        <dbReference type="PIRNR" id="PIRNR000897"/>
    </source>
</evidence>
<sequence>MKIKAIVTVMVACGLLYVPTAVNALQSSGFLTAETAPDSLAILPPPPAENSVTFQSDKAQYEAGHVLRNAARTELASKDADYKNFGQAFSAAFGMEISESHTPVLYHLLSEVLQDSHDFAMRGAKDHYKRVRPFVIYKDSTCTPDKDKSMSTTGSYPSGHASFGWAAALILAEINPSRETEIIRRGYDFGESRVVCGAHWQSDVENGRIMGATVVASLHANAKFAELLSQAKNEFATLSAQDSK</sequence>
<dbReference type="EC" id="3.1.3.2" evidence="1"/>
<dbReference type="SMART" id="SM00014">
    <property type="entry name" value="acidPPc"/>
    <property type="match status" value="1"/>
</dbReference>
<keyword evidence="1" id="KW-0378">Hydrolase</keyword>
<dbReference type="Pfam" id="PF01569">
    <property type="entry name" value="PAP2"/>
    <property type="match status" value="1"/>
</dbReference>
<feature type="domain" description="Phosphatidic acid phosphatase type 2/haloperoxidase" evidence="3">
    <location>
        <begin position="104"/>
        <end position="219"/>
    </location>
</feature>
<evidence type="ECO:0000313" key="4">
    <source>
        <dbReference type="EMBL" id="RWR03057.1"/>
    </source>
</evidence>
<keyword evidence="2" id="KW-0732">Signal</keyword>
<evidence type="ECO:0000259" key="3">
    <source>
        <dbReference type="SMART" id="SM00014"/>
    </source>
</evidence>
<comment type="catalytic activity">
    <reaction evidence="1">
        <text>a phosphate monoester + H2O = an alcohol + phosphate</text>
        <dbReference type="Rhea" id="RHEA:15017"/>
        <dbReference type="ChEBI" id="CHEBI:15377"/>
        <dbReference type="ChEBI" id="CHEBI:30879"/>
        <dbReference type="ChEBI" id="CHEBI:43474"/>
        <dbReference type="ChEBI" id="CHEBI:67140"/>
        <dbReference type="EC" id="3.1.3.2"/>
    </reaction>
</comment>
<dbReference type="PIRSF" id="PIRSF000897">
    <property type="entry name" value="Acid_Ptase_ClsA"/>
    <property type="match status" value="1"/>
</dbReference>
<gene>
    <name evidence="4" type="ORF">ED28_04465</name>
</gene>
<feature type="signal peptide" evidence="2">
    <location>
        <begin position="1"/>
        <end position="24"/>
    </location>
</feature>
<dbReference type="InterPro" id="IPR036938">
    <property type="entry name" value="PAP2/HPO_sf"/>
</dbReference>
<dbReference type="InterPro" id="IPR000326">
    <property type="entry name" value="PAP2/HPO"/>
</dbReference>
<dbReference type="CDD" id="cd03397">
    <property type="entry name" value="PAP2_acid_phosphatase"/>
    <property type="match status" value="1"/>
</dbReference>
<dbReference type="AlphaFoldDB" id="A0A443IG49"/>
<accession>A0A443IG49</accession>
<evidence type="ECO:0000313" key="5">
    <source>
        <dbReference type="Proteomes" id="UP000288794"/>
    </source>
</evidence>
<comment type="caution">
    <text evidence="4">The sequence shown here is derived from an EMBL/GenBank/DDBJ whole genome shotgun (WGS) entry which is preliminary data.</text>
</comment>
<dbReference type="PRINTS" id="PR00483">
    <property type="entry name" value="BACPHPHTASE"/>
</dbReference>
<dbReference type="InterPro" id="IPR001011">
    <property type="entry name" value="Acid_Pase_classA_bac"/>
</dbReference>
<dbReference type="EMBL" id="JMEE01000004">
    <property type="protein sequence ID" value="RWR03057.1"/>
    <property type="molecule type" value="Genomic_DNA"/>
</dbReference>
<dbReference type="GO" id="GO:0003993">
    <property type="term" value="F:acid phosphatase activity"/>
    <property type="evidence" value="ECO:0007669"/>
    <property type="project" value="UniProtKB-EC"/>
</dbReference>
<name>A0A443IG49_9GAMM</name>
<proteinExistence type="inferred from homology"/>
<dbReference type="RefSeq" id="WP_164877266.1">
    <property type="nucleotide sequence ID" value="NZ_CP071409.1"/>
</dbReference>
<dbReference type="Gene3D" id="1.20.144.10">
    <property type="entry name" value="Phosphatidic acid phosphatase type 2/haloperoxidase"/>
    <property type="match status" value="1"/>
</dbReference>
<feature type="chain" id="PRO_5019448117" description="Acid phosphatase" evidence="2">
    <location>
        <begin position="25"/>
        <end position="244"/>
    </location>
</feature>
<comment type="similarity">
    <text evidence="1">Belongs to the class A bacterial acid phosphatase family.</text>
</comment>
<dbReference type="SUPFAM" id="SSF48317">
    <property type="entry name" value="Acid phosphatase/Vanadium-dependent haloperoxidase"/>
    <property type="match status" value="1"/>
</dbReference>